<feature type="compositionally biased region" description="Basic and acidic residues" evidence="1">
    <location>
        <begin position="63"/>
        <end position="96"/>
    </location>
</feature>
<evidence type="ECO:0000256" key="1">
    <source>
        <dbReference type="SAM" id="MobiDB-lite"/>
    </source>
</evidence>
<feature type="region of interest" description="Disordered" evidence="1">
    <location>
        <begin position="52"/>
        <end position="113"/>
    </location>
</feature>
<proteinExistence type="predicted"/>
<dbReference type="Proteomes" id="UP000193240">
    <property type="component" value="Unassembled WGS sequence"/>
</dbReference>
<dbReference type="EMBL" id="KZ107850">
    <property type="protein sequence ID" value="OSS46815.1"/>
    <property type="molecule type" value="Genomic_DNA"/>
</dbReference>
<accession>A0A1Y2LSH8</accession>
<dbReference type="AlphaFoldDB" id="A0A1Y2LSH8"/>
<reference evidence="2 3" key="1">
    <citation type="journal article" date="2017" name="Genome Announc.">
        <title>Genome sequence of the saprophytic ascomycete Epicoccum nigrum ICMP 19927 strain isolated from New Zealand.</title>
        <authorList>
            <person name="Fokin M."/>
            <person name="Fleetwood D."/>
            <person name="Weir B.S."/>
            <person name="Villas-Boas S.G."/>
        </authorList>
    </citation>
    <scope>NUCLEOTIDE SEQUENCE [LARGE SCALE GENOMIC DNA]</scope>
    <source>
        <strain evidence="2 3">ICMP 19927</strain>
    </source>
</reference>
<protein>
    <submittedName>
        <fullName evidence="2">Uncharacterized protein</fullName>
    </submittedName>
</protein>
<sequence length="113" mass="13341">MSHRLLIIRSGRLLYFCRGAGFCLPKLAFWAVAFEWLVARGLCIHGSRMSISQNKKAKSLHGNMDEQDPRRRWRLKQCDNQDRPRQPQHDHQHRSFDTCVCTQSEKKAKSRYN</sequence>
<dbReference type="InParanoid" id="A0A1Y2LSH8"/>
<name>A0A1Y2LSH8_EPING</name>
<evidence type="ECO:0000313" key="2">
    <source>
        <dbReference type="EMBL" id="OSS46815.1"/>
    </source>
</evidence>
<evidence type="ECO:0000313" key="3">
    <source>
        <dbReference type="Proteomes" id="UP000193240"/>
    </source>
</evidence>
<keyword evidence="3" id="KW-1185">Reference proteome</keyword>
<gene>
    <name evidence="2" type="ORF">B5807_08743</name>
</gene>
<organism evidence="2 3">
    <name type="scientific">Epicoccum nigrum</name>
    <name type="common">Soil fungus</name>
    <name type="synonym">Epicoccum purpurascens</name>
    <dbReference type="NCBI Taxonomy" id="105696"/>
    <lineage>
        <taxon>Eukaryota</taxon>
        <taxon>Fungi</taxon>
        <taxon>Dikarya</taxon>
        <taxon>Ascomycota</taxon>
        <taxon>Pezizomycotina</taxon>
        <taxon>Dothideomycetes</taxon>
        <taxon>Pleosporomycetidae</taxon>
        <taxon>Pleosporales</taxon>
        <taxon>Pleosporineae</taxon>
        <taxon>Didymellaceae</taxon>
        <taxon>Epicoccum</taxon>
    </lineage>
</organism>